<evidence type="ECO:0000313" key="19">
    <source>
        <dbReference type="Proteomes" id="UP000664169"/>
    </source>
</evidence>
<keyword evidence="7" id="KW-0496">Mitochondrion</keyword>
<feature type="compositionally biased region" description="Polar residues" evidence="16">
    <location>
        <begin position="1513"/>
        <end position="1523"/>
    </location>
</feature>
<proteinExistence type="inferred from homology"/>
<dbReference type="InterPro" id="IPR001005">
    <property type="entry name" value="SANT/Myb"/>
</dbReference>
<dbReference type="SMART" id="SM00320">
    <property type="entry name" value="WD40"/>
    <property type="match status" value="6"/>
</dbReference>
<feature type="region of interest" description="Disordered" evidence="16">
    <location>
        <begin position="671"/>
        <end position="772"/>
    </location>
</feature>
<feature type="compositionally biased region" description="Acidic residues" evidence="16">
    <location>
        <begin position="1539"/>
        <end position="1548"/>
    </location>
</feature>
<evidence type="ECO:0000256" key="2">
    <source>
        <dbReference type="ARBA" id="ARBA00022574"/>
    </source>
</evidence>
<organism evidence="18 19">
    <name type="scientific">Gomphillus americanus</name>
    <dbReference type="NCBI Taxonomy" id="1940652"/>
    <lineage>
        <taxon>Eukaryota</taxon>
        <taxon>Fungi</taxon>
        <taxon>Dikarya</taxon>
        <taxon>Ascomycota</taxon>
        <taxon>Pezizomycotina</taxon>
        <taxon>Lecanoromycetes</taxon>
        <taxon>OSLEUM clade</taxon>
        <taxon>Ostropomycetidae</taxon>
        <taxon>Ostropales</taxon>
        <taxon>Graphidaceae</taxon>
        <taxon>Gomphilloideae</taxon>
        <taxon>Gomphillus</taxon>
    </lineage>
</organism>
<dbReference type="Proteomes" id="UP000664169">
    <property type="component" value="Unassembled WGS sequence"/>
</dbReference>
<keyword evidence="10" id="KW-0131">Cell cycle</keyword>
<dbReference type="Pfam" id="PF00400">
    <property type="entry name" value="WD40"/>
    <property type="match status" value="4"/>
</dbReference>
<evidence type="ECO:0000256" key="15">
    <source>
        <dbReference type="SAM" id="Coils"/>
    </source>
</evidence>
<dbReference type="GO" id="GO:0003691">
    <property type="term" value="F:double-stranded telomeric DNA binding"/>
    <property type="evidence" value="ECO:0007669"/>
    <property type="project" value="TreeGrafter"/>
</dbReference>
<comment type="function">
    <text evidence="13">Involved in mitochondrial fission. Acts as an adapter protein required to form mitochondrial fission complexes. Formation of these complexes is required to promote constriction and fission of the mitochondrial compartment at a late step in mitochondrial division.</text>
</comment>
<dbReference type="Gene3D" id="2.130.10.10">
    <property type="entry name" value="YVTN repeat-like/Quinoprotein amine dehydrogenase"/>
    <property type="match status" value="2"/>
</dbReference>
<feature type="compositionally biased region" description="Polar residues" evidence="16">
    <location>
        <begin position="1144"/>
        <end position="1161"/>
    </location>
</feature>
<keyword evidence="8" id="KW-0472">Membrane</keyword>
<dbReference type="InterPro" id="IPR015943">
    <property type="entry name" value="WD40/YVTN_repeat-like_dom_sf"/>
</dbReference>
<dbReference type="InterPro" id="IPR019775">
    <property type="entry name" value="WD40_repeat_CS"/>
</dbReference>
<feature type="region of interest" description="Disordered" evidence="16">
    <location>
        <begin position="1194"/>
        <end position="1223"/>
    </location>
</feature>
<dbReference type="CDD" id="cd22881">
    <property type="entry name" value="Mdv1_N"/>
    <property type="match status" value="1"/>
</dbReference>
<feature type="compositionally biased region" description="Polar residues" evidence="16">
    <location>
        <begin position="1398"/>
        <end position="1425"/>
    </location>
</feature>
<dbReference type="SUPFAM" id="SSF50978">
    <property type="entry name" value="WD40 repeat-like"/>
    <property type="match status" value="1"/>
</dbReference>
<feature type="compositionally biased region" description="Basic residues" evidence="16">
    <location>
        <begin position="129"/>
        <end position="139"/>
    </location>
</feature>
<dbReference type="PANTHER" id="PTHR47807:SF1">
    <property type="entry name" value="PROTEIN TBF1"/>
    <property type="match status" value="1"/>
</dbReference>
<comment type="similarity">
    <text evidence="11">Belongs to the WD repeat MDV1/CAF4 family.</text>
</comment>
<dbReference type="GO" id="GO:0005741">
    <property type="term" value="C:mitochondrial outer membrane"/>
    <property type="evidence" value="ECO:0007669"/>
    <property type="project" value="UniProtKB-SubCell"/>
</dbReference>
<keyword evidence="4" id="KW-1000">Mitochondrion outer membrane</keyword>
<feature type="repeat" description="WD" evidence="14">
    <location>
        <begin position="432"/>
        <end position="471"/>
    </location>
</feature>
<dbReference type="FunFam" id="2.130.10.10:FF:000881">
    <property type="entry name" value="Mitochondrial division protein 1"/>
    <property type="match status" value="1"/>
</dbReference>
<evidence type="ECO:0000256" key="11">
    <source>
        <dbReference type="ARBA" id="ARBA00038415"/>
    </source>
</evidence>
<dbReference type="InterPro" id="IPR009057">
    <property type="entry name" value="Homeodomain-like_sf"/>
</dbReference>
<evidence type="ECO:0000256" key="8">
    <source>
        <dbReference type="ARBA" id="ARBA00023136"/>
    </source>
</evidence>
<dbReference type="CDD" id="cd11660">
    <property type="entry name" value="SANT_TRF"/>
    <property type="match status" value="1"/>
</dbReference>
<dbReference type="PRINTS" id="PR00320">
    <property type="entry name" value="GPROTEINBRPT"/>
</dbReference>
<feature type="region of interest" description="Disordered" evidence="16">
    <location>
        <begin position="123"/>
        <end position="163"/>
    </location>
</feature>
<evidence type="ECO:0000256" key="9">
    <source>
        <dbReference type="ARBA" id="ARBA00023242"/>
    </source>
</evidence>
<name>A0A8H3EAU9_9LECA</name>
<feature type="compositionally biased region" description="Basic residues" evidence="16">
    <location>
        <begin position="282"/>
        <end position="292"/>
    </location>
</feature>
<evidence type="ECO:0000256" key="16">
    <source>
        <dbReference type="SAM" id="MobiDB-lite"/>
    </source>
</evidence>
<evidence type="ECO:0000256" key="10">
    <source>
        <dbReference type="ARBA" id="ARBA00023306"/>
    </source>
</evidence>
<dbReference type="Gene3D" id="6.10.280.220">
    <property type="match status" value="1"/>
</dbReference>
<evidence type="ECO:0000256" key="12">
    <source>
        <dbReference type="ARBA" id="ARBA00039789"/>
    </source>
</evidence>
<feature type="repeat" description="WD" evidence="14">
    <location>
        <begin position="517"/>
        <end position="539"/>
    </location>
</feature>
<feature type="repeat" description="WD" evidence="14">
    <location>
        <begin position="310"/>
        <end position="351"/>
    </location>
</feature>
<dbReference type="Gene3D" id="1.10.10.60">
    <property type="entry name" value="Homeodomain-like"/>
    <property type="match status" value="1"/>
</dbReference>
<feature type="compositionally biased region" description="Basic and acidic residues" evidence="16">
    <location>
        <begin position="1549"/>
        <end position="1558"/>
    </location>
</feature>
<reference evidence="18" key="1">
    <citation type="submission" date="2021-03" db="EMBL/GenBank/DDBJ databases">
        <authorList>
            <person name="Tagirdzhanova G."/>
        </authorList>
    </citation>
    <scope>NUCLEOTIDE SEQUENCE</scope>
</reference>
<feature type="coiled-coil region" evidence="15">
    <location>
        <begin position="189"/>
        <end position="237"/>
    </location>
</feature>
<feature type="region of interest" description="Disordered" evidence="16">
    <location>
        <begin position="1144"/>
        <end position="1170"/>
    </location>
</feature>
<feature type="compositionally biased region" description="Basic and acidic residues" evidence="16">
    <location>
        <begin position="1565"/>
        <end position="1576"/>
    </location>
</feature>
<evidence type="ECO:0000313" key="18">
    <source>
        <dbReference type="EMBL" id="CAF9903641.1"/>
    </source>
</evidence>
<dbReference type="FunFam" id="1.10.10.60:FF:000137">
    <property type="entry name" value="MYB DNA binding protein"/>
    <property type="match status" value="1"/>
</dbReference>
<protein>
    <recommendedName>
        <fullName evidence="12">Mitochondrial division protein 1</fullName>
    </recommendedName>
</protein>
<feature type="region of interest" description="Disordered" evidence="16">
    <location>
        <begin position="1510"/>
        <end position="1576"/>
    </location>
</feature>
<dbReference type="PROSITE" id="PS50294">
    <property type="entry name" value="WD_REPEATS_REGION"/>
    <property type="match status" value="4"/>
</dbReference>
<evidence type="ECO:0000259" key="17">
    <source>
        <dbReference type="PROSITE" id="PS51294"/>
    </source>
</evidence>
<dbReference type="Pfam" id="PF08558">
    <property type="entry name" value="TRF"/>
    <property type="match status" value="1"/>
</dbReference>
<feature type="domain" description="HTH myb-type" evidence="17">
    <location>
        <begin position="1299"/>
        <end position="1352"/>
    </location>
</feature>
<dbReference type="InterPro" id="IPR001680">
    <property type="entry name" value="WD40_rpt"/>
</dbReference>
<evidence type="ECO:0000256" key="14">
    <source>
        <dbReference type="PROSITE-ProRule" id="PRU00221"/>
    </source>
</evidence>
<keyword evidence="2 14" id="KW-0853">WD repeat</keyword>
<dbReference type="PROSITE" id="PS50082">
    <property type="entry name" value="WD_REPEATS_2"/>
    <property type="match status" value="5"/>
</dbReference>
<evidence type="ECO:0000256" key="5">
    <source>
        <dbReference type="ARBA" id="ARBA00023054"/>
    </source>
</evidence>
<keyword evidence="19" id="KW-1185">Reference proteome</keyword>
<dbReference type="OrthoDB" id="496at2759"/>
<dbReference type="PANTHER" id="PTHR47807">
    <property type="entry name" value="PROTEIN TBF1"/>
    <property type="match status" value="1"/>
</dbReference>
<gene>
    <name evidence="18" type="ORF">GOMPHAMPRED_000460</name>
</gene>
<feature type="repeat" description="WD" evidence="14">
    <location>
        <begin position="352"/>
        <end position="391"/>
    </location>
</feature>
<evidence type="ECO:0000256" key="1">
    <source>
        <dbReference type="ARBA" id="ARBA00004570"/>
    </source>
</evidence>
<dbReference type="CDD" id="cd00200">
    <property type="entry name" value="WD40"/>
    <property type="match status" value="1"/>
</dbReference>
<feature type="region of interest" description="Disordered" evidence="16">
    <location>
        <begin position="243"/>
        <end position="268"/>
    </location>
</feature>
<comment type="caution">
    <text evidence="18">The sequence shown here is derived from an EMBL/GenBank/DDBJ whole genome shotgun (WGS) entry which is preliminary data.</text>
</comment>
<dbReference type="GO" id="GO:0010833">
    <property type="term" value="P:telomere maintenance via telomere lengthening"/>
    <property type="evidence" value="ECO:0007669"/>
    <property type="project" value="TreeGrafter"/>
</dbReference>
<accession>A0A8H3EAU9</accession>
<feature type="compositionally biased region" description="Polar residues" evidence="16">
    <location>
        <begin position="1204"/>
        <end position="1223"/>
    </location>
</feature>
<dbReference type="InterPro" id="IPR013867">
    <property type="entry name" value="Telomere_rpt-bd_fac_dimer_dom"/>
</dbReference>
<dbReference type="InterPro" id="IPR052833">
    <property type="entry name" value="Telomeric_DNA-bd_trans-reg"/>
</dbReference>
<feature type="compositionally biased region" description="Basic and acidic residues" evidence="16">
    <location>
        <begin position="1194"/>
        <end position="1203"/>
    </location>
</feature>
<dbReference type="InterPro" id="IPR020472">
    <property type="entry name" value="WD40_PAC1"/>
</dbReference>
<feature type="compositionally biased region" description="Polar residues" evidence="16">
    <location>
        <begin position="685"/>
        <end position="697"/>
    </location>
</feature>
<evidence type="ECO:0000256" key="6">
    <source>
        <dbReference type="ARBA" id="ARBA00023125"/>
    </source>
</evidence>
<dbReference type="SMART" id="SM00717">
    <property type="entry name" value="SANT"/>
    <property type="match status" value="1"/>
</dbReference>
<feature type="region of interest" description="Disordered" evidence="16">
    <location>
        <begin position="273"/>
        <end position="292"/>
    </location>
</feature>
<feature type="region of interest" description="Disordered" evidence="16">
    <location>
        <begin position="394"/>
        <end position="416"/>
    </location>
</feature>
<dbReference type="GO" id="GO:0042803">
    <property type="term" value="F:protein homodimerization activity"/>
    <property type="evidence" value="ECO:0007669"/>
    <property type="project" value="InterPro"/>
</dbReference>
<dbReference type="InterPro" id="IPR017930">
    <property type="entry name" value="Myb_dom"/>
</dbReference>
<feature type="region of interest" description="Disordered" evidence="16">
    <location>
        <begin position="1444"/>
        <end position="1477"/>
    </location>
</feature>
<evidence type="ECO:0000256" key="7">
    <source>
        <dbReference type="ARBA" id="ARBA00023128"/>
    </source>
</evidence>
<feature type="compositionally biased region" description="Polar residues" evidence="16">
    <location>
        <begin position="740"/>
        <end position="754"/>
    </location>
</feature>
<dbReference type="SUPFAM" id="SSF46689">
    <property type="entry name" value="Homeodomain-like"/>
    <property type="match status" value="1"/>
</dbReference>
<feature type="compositionally biased region" description="Polar residues" evidence="16">
    <location>
        <begin position="257"/>
        <end position="268"/>
    </location>
</feature>
<keyword evidence="3" id="KW-0677">Repeat</keyword>
<dbReference type="EMBL" id="CAJPDQ010000001">
    <property type="protein sequence ID" value="CAF9903641.1"/>
    <property type="molecule type" value="Genomic_DNA"/>
</dbReference>
<feature type="region of interest" description="Disordered" evidence="16">
    <location>
        <begin position="1380"/>
        <end position="1425"/>
    </location>
</feature>
<keyword evidence="5 15" id="KW-0175">Coiled coil</keyword>
<dbReference type="PROSITE" id="PS00678">
    <property type="entry name" value="WD_REPEATS_1"/>
    <property type="match status" value="3"/>
</dbReference>
<dbReference type="PROSITE" id="PS51294">
    <property type="entry name" value="HTH_MYB"/>
    <property type="match status" value="1"/>
</dbReference>
<evidence type="ECO:0000256" key="3">
    <source>
        <dbReference type="ARBA" id="ARBA00022737"/>
    </source>
</evidence>
<sequence>MDYNDTDESILGTGLTSRDIEAFSRKVTATASHLVGPIGDGTSSVYQNAMTEIHRELRRPGLQRSVFSFVQNSPRDVVRGRLSTSQIQHRALTFIPDDLLSRIPEDNNTFSLFQGFQATLPTVEESEHRKKHRRHHARGQKLLEDEKDEGPTSLSEVQKEKDRVSHKLEMMGVRKSMCSSEIIEIDKKIANLNSMRKIVLDRLADLEDNELKVEQELTELEIKVEEMQELAAEEEKSARIVTPNADSETTAEDTGFATPTASASSPTFMSQSIYEKLPSPNRPKRGRPLRRKSMPIRHEHLTPGTILQTIPAHNDMITALDFDAPFGTMVSAALDDTVRVWDLNQGRCLGLLEGHRASVRCLQVEDNLVATGSIDASVKFWDLSLAEYSTAYSSSIHKPEEEEEAPDPETPAVEEPPPMPTANMANALLLSLEAHVSEITALHFHKQTLVSGSADKTLRQWDLVKGRCVQTLDILWAATQASASTTAGENSTWRSTSRLPDASADFVGAVQTFDAALACGTADGLIRLWDLRSGQVLRSLVGHTGPVTCLQFDDVHLVTGSADRSIRIWDLRTGAIFDAFGYDSPITSMMFDSRRIVSAAGEPVVKVYDKGDGHHWDVGAPEVESRTSTIEQVRIKDGFLVGGRRSGELYYHSIRITVLIYNKGQANEHAASQTLESRLRKKRPNTANSTSHPTNQLPKAKRQRKAAPLPSLAHRKSSRSKSPIITRKQGTQDGPGEQDASLQITPQDASTSAESPVAEQDEPEAVSEERLSKEPAVPISILSRKSQPENLSITEQFQALLEQIPRIDLCEVSTLEVVNQIVLYWENLSSNDSDPAISTSEISTELKNAALPILAQVSVQILHMFVSHELKSLQQAITHPESIEGKIFTIYQKLFRIAKSPYSSRHGFLIVPDASSETLEKDRSIMIANLATFLNGCFGIDRIGFYRLHEQFCNVFQQNQGLALRDHLTLLLMLKTQVAISAISSQERSKESVLAEIFPDDLSSQIATTRTENTDTSKELTAFETQVNARKQFLESHATTAEAISTLKAQYPLGEFVQLLTTFIRQHFEAITGRSRLSIAPMCDNIDSMQFRSKDPASIQSDDKFSAGNFIYNTNSVNGLTIAATGSQDSADFVYIQPPRYDYSGSQEDTTVSEKGQSTKGASLASEHPPNAEDIIAQAAKAAEAALLGFSQSKVHDASESHNHNSNQVPIPQEFNQPTSQDLQTPHLITSPGQPYLQNHQRSQSQTQSAHYHPNVISSVFGPPPGQTQPTAILYERARQVANSKSSNVSRSKTASVSQRRPWTLEEEQALMDGLDQVKGPHWSQILVLYGPGGSINETLRDRTQVQLKDKARNLKLFFLKSKIEVPYYLSFVTGELKSRAPGHASTLNDATPRPAILSQNGPGDGTSSSVTTPSRNRVSTISTTQPTSTAMFSAILQFPQPNDTYSSPYAPIGDVPSEFSSGANQDPPLEEDTDQQDVADLATSAAAQVAAALANFNALDLPDLNVPGSAAPGTTTSENTEISKAAAPESDHEAVESATEEASDIESEEHADAEEHPSAVADSARPESIKTFDTH</sequence>
<feature type="repeat" description="WD" evidence="14">
    <location>
        <begin position="540"/>
        <end position="579"/>
    </location>
</feature>
<dbReference type="InterPro" id="IPR036322">
    <property type="entry name" value="WD40_repeat_dom_sf"/>
</dbReference>
<feature type="compositionally biased region" description="Polar residues" evidence="16">
    <location>
        <begin position="720"/>
        <end position="732"/>
    </location>
</feature>
<keyword evidence="9" id="KW-0539">Nucleus</keyword>
<evidence type="ECO:0000256" key="13">
    <source>
        <dbReference type="ARBA" id="ARBA00043913"/>
    </source>
</evidence>
<comment type="subcellular location">
    <subcellularLocation>
        <location evidence="1">Mitochondrion outer membrane</location>
        <topology evidence="1">Peripheral membrane protein</topology>
        <orientation evidence="1">Cytoplasmic side</orientation>
    </subcellularLocation>
</comment>
<keyword evidence="6" id="KW-0238">DNA-binding</keyword>
<evidence type="ECO:0000256" key="4">
    <source>
        <dbReference type="ARBA" id="ARBA00022787"/>
    </source>
</evidence>